<dbReference type="InterPro" id="IPR019734">
    <property type="entry name" value="TPR_rpt"/>
</dbReference>
<dbReference type="InterPro" id="IPR052020">
    <property type="entry name" value="Cyclic_di-GMP/3'3'-cGAMP_PDE"/>
</dbReference>
<gene>
    <name evidence="2" type="ORF">JZ786_05070</name>
</gene>
<dbReference type="RefSeq" id="WP_206657696.1">
    <property type="nucleotide sequence ID" value="NZ_CP071182.1"/>
</dbReference>
<dbReference type="AlphaFoldDB" id="A0A9X7Z8M0"/>
<dbReference type="PROSITE" id="PS51832">
    <property type="entry name" value="HD_GYP"/>
    <property type="match status" value="1"/>
</dbReference>
<dbReference type="PANTHER" id="PTHR45228:SF1">
    <property type="entry name" value="CYCLIC DI-GMP PHOSPHODIESTERASE TM_0186"/>
    <property type="match status" value="1"/>
</dbReference>
<feature type="domain" description="HD-GYP" evidence="1">
    <location>
        <begin position="306"/>
        <end position="487"/>
    </location>
</feature>
<proteinExistence type="predicted"/>
<dbReference type="KEGG" id="afx:JZ786_05070"/>
<dbReference type="Pfam" id="PF13487">
    <property type="entry name" value="HD_5"/>
    <property type="match status" value="1"/>
</dbReference>
<dbReference type="Proteomes" id="UP000663505">
    <property type="component" value="Chromosome"/>
</dbReference>
<dbReference type="InterPro" id="IPR037522">
    <property type="entry name" value="HD_GYP_dom"/>
</dbReference>
<dbReference type="SUPFAM" id="SSF48452">
    <property type="entry name" value="TPR-like"/>
    <property type="match status" value="1"/>
</dbReference>
<dbReference type="Gene3D" id="1.10.3210.10">
    <property type="entry name" value="Hypothetical protein af1432"/>
    <property type="match status" value="1"/>
</dbReference>
<organism evidence="2 3">
    <name type="scientific">Alicyclobacillus mengziensis</name>
    <dbReference type="NCBI Taxonomy" id="2931921"/>
    <lineage>
        <taxon>Bacteria</taxon>
        <taxon>Bacillati</taxon>
        <taxon>Bacillota</taxon>
        <taxon>Bacilli</taxon>
        <taxon>Bacillales</taxon>
        <taxon>Alicyclobacillaceae</taxon>
        <taxon>Alicyclobacillus</taxon>
    </lineage>
</organism>
<dbReference type="SUPFAM" id="SSF109604">
    <property type="entry name" value="HD-domain/PDEase-like"/>
    <property type="match status" value="1"/>
</dbReference>
<dbReference type="SMART" id="SM00028">
    <property type="entry name" value="TPR"/>
    <property type="match status" value="4"/>
</dbReference>
<dbReference type="InterPro" id="IPR003607">
    <property type="entry name" value="HD/PDEase_dom"/>
</dbReference>
<keyword evidence="3" id="KW-1185">Reference proteome</keyword>
<dbReference type="Gene3D" id="1.25.40.10">
    <property type="entry name" value="Tetratricopeptide repeat domain"/>
    <property type="match status" value="2"/>
</dbReference>
<dbReference type="CDD" id="cd00077">
    <property type="entry name" value="HDc"/>
    <property type="match status" value="1"/>
</dbReference>
<dbReference type="InterPro" id="IPR011990">
    <property type="entry name" value="TPR-like_helical_dom_sf"/>
</dbReference>
<dbReference type="PANTHER" id="PTHR45228">
    <property type="entry name" value="CYCLIC DI-GMP PHOSPHODIESTERASE TM_0186-RELATED"/>
    <property type="match status" value="1"/>
</dbReference>
<sequence length="487" mass="55726">MSWDNDFSVAKKLLSQGLFLAANSMFVQLEERIDEQSDKSMIGVLYDELGKIHRSNFANYKKSIEYFQHAIEYTNNKDETVRYTVHLASAYRKMSEFDTCYRYLMGLVGDLHEISHQTKGVLFANLSAIQGINGFYAQAITSTEYSKQFYSNTGAPFPEYALFNNRGLANLELGAYDKAEYDLKKSMELVGTDFIEPLSELGRLCLLQNRLSESIEYAERALDVIWSSIINYNKEEVARLCHLLAHISVQVGQVDLAMRLGEKAQVLFGQLGMWRQWQNLESQLEQWSEEPQQPLYGEDYSLVSLDRIRHFLVGLEALNLQELNSKKVSSLLDVRSYYVQLFSAELGLTEKEVNDLILASRFADYGLTALESEVVMNPTRSQVAFEQYKHHPSLGVKMVKALGLSDAIAEIIANHHENYDGSGYEMAKKGNEISYLGRVFRIVDYYTNGVVMDDRSHFEVMEDMFSKRGTVFDPVLLDSFTKMHYVE</sequence>
<accession>A0A9X7Z8M0</accession>
<protein>
    <submittedName>
        <fullName evidence="2">HD domain-containing protein</fullName>
    </submittedName>
</protein>
<evidence type="ECO:0000313" key="2">
    <source>
        <dbReference type="EMBL" id="QSO48361.1"/>
    </source>
</evidence>
<evidence type="ECO:0000259" key="1">
    <source>
        <dbReference type="PROSITE" id="PS51832"/>
    </source>
</evidence>
<dbReference type="EMBL" id="CP071182">
    <property type="protein sequence ID" value="QSO48361.1"/>
    <property type="molecule type" value="Genomic_DNA"/>
</dbReference>
<reference evidence="2 3" key="1">
    <citation type="submission" date="2021-02" db="EMBL/GenBank/DDBJ databases">
        <title>Alicyclobacillus curvatus sp. nov. and Alicyclobacillus mengziensis sp. nov., two acidophilic bacteria isolated from acid mine drainage.</title>
        <authorList>
            <person name="Huang Y."/>
        </authorList>
    </citation>
    <scope>NUCLEOTIDE SEQUENCE [LARGE SCALE GENOMIC DNA]</scope>
    <source>
        <strain evidence="2 3">S30H14</strain>
    </source>
</reference>
<name>A0A9X7Z8M0_9BACL</name>
<evidence type="ECO:0000313" key="3">
    <source>
        <dbReference type="Proteomes" id="UP000663505"/>
    </source>
</evidence>